<keyword evidence="1" id="KW-0472">Membrane</keyword>
<feature type="transmembrane region" description="Helical" evidence="1">
    <location>
        <begin position="197"/>
        <end position="217"/>
    </location>
</feature>
<dbReference type="RefSeq" id="WP_124964893.1">
    <property type="nucleotide sequence ID" value="NZ_RRAZ01000013.1"/>
</dbReference>
<comment type="caution">
    <text evidence="2">The sequence shown here is derived from an EMBL/GenBank/DDBJ whole genome shotgun (WGS) entry which is preliminary data.</text>
</comment>
<feature type="transmembrane region" description="Helical" evidence="1">
    <location>
        <begin position="130"/>
        <end position="150"/>
    </location>
</feature>
<sequence>MADGTSSSSYDQLTLVKWFFFLALVMMCNIGIVTALYTLSWETPFHRVLSKEKAAFGITLNETLHQSMRYNGDRIYDTLFVRSGAEGLAYKALSEPDEKDIAGAAVKDMKIFSRTLDNIFDYLLLLSHRAGYFAVSLAYVFCLILAVGIHGAIIRHRKRYGFGDTPLLMNVWARTTLAYAIPITIIIWSLPFAINPYVLTLSLSACVLGITVFAFSLPKIA</sequence>
<organism evidence="2 3">
    <name type="scientific">Falsigemmobacter faecalis</name>
    <dbReference type="NCBI Taxonomy" id="2488730"/>
    <lineage>
        <taxon>Bacteria</taxon>
        <taxon>Pseudomonadati</taxon>
        <taxon>Pseudomonadota</taxon>
        <taxon>Alphaproteobacteria</taxon>
        <taxon>Rhodobacterales</taxon>
        <taxon>Paracoccaceae</taxon>
        <taxon>Falsigemmobacter</taxon>
    </lineage>
</organism>
<dbReference type="InterPro" id="IPR022266">
    <property type="entry name" value="DtrJ-like"/>
</dbReference>
<dbReference type="AlphaFoldDB" id="A0A3P3DKL2"/>
<keyword evidence="1" id="KW-1133">Transmembrane helix</keyword>
<proteinExistence type="predicted"/>
<dbReference type="EMBL" id="RRAZ01000013">
    <property type="protein sequence ID" value="RRH74434.1"/>
    <property type="molecule type" value="Genomic_DNA"/>
</dbReference>
<dbReference type="Proteomes" id="UP000282125">
    <property type="component" value="Unassembled WGS sequence"/>
</dbReference>
<keyword evidence="3" id="KW-1185">Reference proteome</keyword>
<protein>
    <submittedName>
        <fullName evidence="2">DUF4400 domain-containing protein</fullName>
    </submittedName>
</protein>
<gene>
    <name evidence="2" type="ORF">EG244_10090</name>
</gene>
<dbReference type="Pfam" id="PF14348">
    <property type="entry name" value="DtrJ-like"/>
    <property type="match status" value="1"/>
</dbReference>
<dbReference type="OrthoDB" id="9819235at2"/>
<evidence type="ECO:0000313" key="3">
    <source>
        <dbReference type="Proteomes" id="UP000282125"/>
    </source>
</evidence>
<evidence type="ECO:0000256" key="1">
    <source>
        <dbReference type="SAM" id="Phobius"/>
    </source>
</evidence>
<feature type="transmembrane region" description="Helical" evidence="1">
    <location>
        <begin position="18"/>
        <end position="39"/>
    </location>
</feature>
<name>A0A3P3DKL2_9RHOB</name>
<keyword evidence="1" id="KW-0812">Transmembrane</keyword>
<evidence type="ECO:0000313" key="2">
    <source>
        <dbReference type="EMBL" id="RRH74434.1"/>
    </source>
</evidence>
<reference evidence="2 3" key="1">
    <citation type="submission" date="2018-11" db="EMBL/GenBank/DDBJ databases">
        <title>Gemmobacter sp. nov., YIM 102744-1 draft genome.</title>
        <authorList>
            <person name="Li G."/>
            <person name="Jiang Y."/>
        </authorList>
    </citation>
    <scope>NUCLEOTIDE SEQUENCE [LARGE SCALE GENOMIC DNA]</scope>
    <source>
        <strain evidence="2 3">YIM 102744-1</strain>
    </source>
</reference>
<accession>A0A3P3DKL2</accession>
<feature type="transmembrane region" description="Helical" evidence="1">
    <location>
        <begin position="171"/>
        <end position="191"/>
    </location>
</feature>